<keyword evidence="2 6" id="KW-0805">Transcription regulation</keyword>
<name>A0A1Q3CL92_CEPFO</name>
<dbReference type="InParanoid" id="A0A1Q3CL92"/>
<dbReference type="SMART" id="SM01372">
    <property type="entry name" value="E2F_TDP"/>
    <property type="match status" value="1"/>
</dbReference>
<dbReference type="InterPro" id="IPR015633">
    <property type="entry name" value="E2F"/>
</dbReference>
<dbReference type="Gene3D" id="1.10.10.10">
    <property type="entry name" value="Winged helix-like DNA-binding domain superfamily/Winged helix DNA-binding domain"/>
    <property type="match status" value="1"/>
</dbReference>
<dbReference type="Pfam" id="PF02319">
    <property type="entry name" value="WHD_E2F_TDP"/>
    <property type="match status" value="1"/>
</dbReference>
<dbReference type="AlphaFoldDB" id="A0A1Q3CL92"/>
<dbReference type="InterPro" id="IPR003316">
    <property type="entry name" value="E2F_WHTH_DNA-bd_dom"/>
</dbReference>
<evidence type="ECO:0000313" key="9">
    <source>
        <dbReference type="Proteomes" id="UP000187406"/>
    </source>
</evidence>
<evidence type="ECO:0000259" key="7">
    <source>
        <dbReference type="SMART" id="SM01372"/>
    </source>
</evidence>
<accession>A0A1Q3CL92</accession>
<dbReference type="STRING" id="3775.A0A1Q3CL92"/>
<comment type="similarity">
    <text evidence="1 6">Belongs to the E2F/DP family.</text>
</comment>
<organism evidence="8 9">
    <name type="scientific">Cephalotus follicularis</name>
    <name type="common">Albany pitcher plant</name>
    <dbReference type="NCBI Taxonomy" id="3775"/>
    <lineage>
        <taxon>Eukaryota</taxon>
        <taxon>Viridiplantae</taxon>
        <taxon>Streptophyta</taxon>
        <taxon>Embryophyta</taxon>
        <taxon>Tracheophyta</taxon>
        <taxon>Spermatophyta</taxon>
        <taxon>Magnoliopsida</taxon>
        <taxon>eudicotyledons</taxon>
        <taxon>Gunneridae</taxon>
        <taxon>Pentapetalae</taxon>
        <taxon>rosids</taxon>
        <taxon>fabids</taxon>
        <taxon>Oxalidales</taxon>
        <taxon>Cephalotaceae</taxon>
        <taxon>Cephalotus</taxon>
    </lineage>
</organism>
<keyword evidence="5" id="KW-0131">Cell cycle</keyword>
<evidence type="ECO:0000313" key="8">
    <source>
        <dbReference type="EMBL" id="GAV80838.1"/>
    </source>
</evidence>
<dbReference type="SUPFAM" id="SSF46785">
    <property type="entry name" value="Winged helix' DNA-binding domain"/>
    <property type="match status" value="1"/>
</dbReference>
<protein>
    <submittedName>
        <fullName evidence="8">E2F_TDP domain-containing protein</fullName>
    </submittedName>
</protein>
<evidence type="ECO:0000256" key="6">
    <source>
        <dbReference type="RuleBase" id="RU003796"/>
    </source>
</evidence>
<dbReference type="OrthoDB" id="5318at2759"/>
<evidence type="ECO:0000256" key="1">
    <source>
        <dbReference type="ARBA" id="ARBA00010940"/>
    </source>
</evidence>
<evidence type="ECO:0000256" key="4">
    <source>
        <dbReference type="ARBA" id="ARBA00023163"/>
    </source>
</evidence>
<evidence type="ECO:0000256" key="3">
    <source>
        <dbReference type="ARBA" id="ARBA00023125"/>
    </source>
</evidence>
<keyword evidence="6" id="KW-0539">Nucleus</keyword>
<dbReference type="Proteomes" id="UP000187406">
    <property type="component" value="Unassembled WGS sequence"/>
</dbReference>
<dbReference type="InterPro" id="IPR036390">
    <property type="entry name" value="WH_DNA-bd_sf"/>
</dbReference>
<comment type="subcellular location">
    <subcellularLocation>
        <location evidence="6">Nucleus</location>
    </subcellularLocation>
</comment>
<gene>
    <name evidence="8" type="ORF">CFOL_v3_24298</name>
</gene>
<keyword evidence="9" id="KW-1185">Reference proteome</keyword>
<dbReference type="GO" id="GO:0000981">
    <property type="term" value="F:DNA-binding transcription factor activity, RNA polymerase II-specific"/>
    <property type="evidence" value="ECO:0007669"/>
    <property type="project" value="TreeGrafter"/>
</dbReference>
<keyword evidence="3 6" id="KW-0238">DNA-binding</keyword>
<comment type="caution">
    <text evidence="8">The sequence shown here is derived from an EMBL/GenBank/DDBJ whole genome shotgun (WGS) entry which is preliminary data.</text>
</comment>
<evidence type="ECO:0000256" key="2">
    <source>
        <dbReference type="ARBA" id="ARBA00023015"/>
    </source>
</evidence>
<reference evidence="9" key="1">
    <citation type="submission" date="2016-04" db="EMBL/GenBank/DDBJ databases">
        <title>Cephalotus genome sequencing.</title>
        <authorList>
            <person name="Fukushima K."/>
            <person name="Hasebe M."/>
            <person name="Fang X."/>
        </authorList>
    </citation>
    <scope>NUCLEOTIDE SEQUENCE [LARGE SCALE GENOMIC DNA]</scope>
    <source>
        <strain evidence="9">cv. St1</strain>
    </source>
</reference>
<evidence type="ECO:0000256" key="5">
    <source>
        <dbReference type="ARBA" id="ARBA00023306"/>
    </source>
</evidence>
<keyword evidence="4 6" id="KW-0804">Transcription</keyword>
<dbReference type="FunFam" id="1.10.10.10:FF:000295">
    <property type="entry name" value="E2F transcription factor-like E2FE"/>
    <property type="match status" value="1"/>
</dbReference>
<dbReference type="PANTHER" id="PTHR12081">
    <property type="entry name" value="TRANSCRIPTION FACTOR E2F"/>
    <property type="match status" value="1"/>
</dbReference>
<feature type="domain" description="E2F/DP family winged-helix DNA-binding" evidence="7">
    <location>
        <begin position="8"/>
        <end position="88"/>
    </location>
</feature>
<sequence length="204" mass="23389">MFVYIENKRKKSLSLLTQNFAKLFLCSSVDMITLDNAAMALLGETHNSGALRAKIRRLYDFANVFSSINLIEKTHQPESRKPAFRWLGWQGKPENESTTSLDQKESKKRLFEADITNYSLKRNQEDCAVDCIVNRPMHKRHKDLENDCNGNKSGEHLKQGPKGFVFGPFAPVSVTRIDDSENKNVKKFQDFESLASTYRPQCHN</sequence>
<proteinExistence type="inferred from homology"/>
<dbReference type="PANTHER" id="PTHR12081:SF7">
    <property type="entry name" value="TRANSCRIPTION FACTOR EFL-3"/>
    <property type="match status" value="1"/>
</dbReference>
<dbReference type="EMBL" id="BDDD01002270">
    <property type="protein sequence ID" value="GAV80838.1"/>
    <property type="molecule type" value="Genomic_DNA"/>
</dbReference>
<dbReference type="InterPro" id="IPR036388">
    <property type="entry name" value="WH-like_DNA-bd_sf"/>
</dbReference>
<dbReference type="GO" id="GO:0090575">
    <property type="term" value="C:RNA polymerase II transcription regulator complex"/>
    <property type="evidence" value="ECO:0007669"/>
    <property type="project" value="TreeGrafter"/>
</dbReference>
<dbReference type="GO" id="GO:0000978">
    <property type="term" value="F:RNA polymerase II cis-regulatory region sequence-specific DNA binding"/>
    <property type="evidence" value="ECO:0007669"/>
    <property type="project" value="InterPro"/>
</dbReference>